<evidence type="ECO:0000313" key="3">
    <source>
        <dbReference type="Proteomes" id="UP000596248"/>
    </source>
</evidence>
<evidence type="ECO:0008006" key="4">
    <source>
        <dbReference type="Google" id="ProtNLM"/>
    </source>
</evidence>
<keyword evidence="3" id="KW-1185">Reference proteome</keyword>
<proteinExistence type="predicted"/>
<evidence type="ECO:0000256" key="1">
    <source>
        <dbReference type="SAM" id="Phobius"/>
    </source>
</evidence>
<gene>
    <name evidence="2" type="ORF">JNE38_22950</name>
</gene>
<keyword evidence="1" id="KW-1133">Transmembrane helix</keyword>
<sequence>MPITPFIITVFILVFIALILTFRIGLNPEEAKQRSFTQRSRNLLTVYGVITLLLVIALSVFLYLK</sequence>
<feature type="transmembrane region" description="Helical" evidence="1">
    <location>
        <begin position="6"/>
        <end position="24"/>
    </location>
</feature>
<evidence type="ECO:0000313" key="2">
    <source>
        <dbReference type="EMBL" id="QRG66371.1"/>
    </source>
</evidence>
<organism evidence="2 3">
    <name type="scientific">Brevibacillus choshinensis</name>
    <dbReference type="NCBI Taxonomy" id="54911"/>
    <lineage>
        <taxon>Bacteria</taxon>
        <taxon>Bacillati</taxon>
        <taxon>Bacillota</taxon>
        <taxon>Bacilli</taxon>
        <taxon>Bacillales</taxon>
        <taxon>Paenibacillaceae</taxon>
        <taxon>Brevibacillus</taxon>
    </lineage>
</organism>
<dbReference type="RefSeq" id="WP_203353437.1">
    <property type="nucleotide sequence ID" value="NZ_CP069127.1"/>
</dbReference>
<feature type="transmembrane region" description="Helical" evidence="1">
    <location>
        <begin position="44"/>
        <end position="64"/>
    </location>
</feature>
<protein>
    <recommendedName>
        <fullName evidence="4">Accessory secretory protein Asp5</fullName>
    </recommendedName>
</protein>
<keyword evidence="1" id="KW-0812">Transmembrane</keyword>
<dbReference type="Proteomes" id="UP000596248">
    <property type="component" value="Chromosome"/>
</dbReference>
<name>A0ABX7FJY1_BRECH</name>
<dbReference type="EMBL" id="CP069127">
    <property type="protein sequence ID" value="QRG66371.1"/>
    <property type="molecule type" value="Genomic_DNA"/>
</dbReference>
<accession>A0ABX7FJY1</accession>
<keyword evidence="1" id="KW-0472">Membrane</keyword>
<reference evidence="2 3" key="1">
    <citation type="submission" date="2021-01" db="EMBL/GenBank/DDBJ databases">
        <title>Identification of strong promoters based on the transcriptome of Brevibacillus choshinensis.</title>
        <authorList>
            <person name="Yao D."/>
            <person name="Zhang K."/>
            <person name="Wu J."/>
        </authorList>
    </citation>
    <scope>NUCLEOTIDE SEQUENCE [LARGE SCALE GENOMIC DNA]</scope>
    <source>
        <strain evidence="2 3">HPD31-SP3</strain>
    </source>
</reference>